<gene>
    <name evidence="4" type="ORF">SPPG_01102</name>
</gene>
<dbReference type="InterPro" id="IPR029058">
    <property type="entry name" value="AB_hydrolase_fold"/>
</dbReference>
<evidence type="ECO:0000256" key="2">
    <source>
        <dbReference type="ARBA" id="ARBA00022801"/>
    </source>
</evidence>
<evidence type="ECO:0000313" key="5">
    <source>
        <dbReference type="Proteomes" id="UP000053201"/>
    </source>
</evidence>
<proteinExistence type="inferred from homology"/>
<dbReference type="InterPro" id="IPR050266">
    <property type="entry name" value="AB_hydrolase_sf"/>
</dbReference>
<evidence type="ECO:0000313" key="4">
    <source>
        <dbReference type="EMBL" id="KND03626.1"/>
    </source>
</evidence>
<dbReference type="InParanoid" id="A0A0L0HQG3"/>
<name>A0A0L0HQG3_SPIPD</name>
<organism evidence="4 5">
    <name type="scientific">Spizellomyces punctatus (strain DAOM BR117)</name>
    <dbReference type="NCBI Taxonomy" id="645134"/>
    <lineage>
        <taxon>Eukaryota</taxon>
        <taxon>Fungi</taxon>
        <taxon>Fungi incertae sedis</taxon>
        <taxon>Chytridiomycota</taxon>
        <taxon>Chytridiomycota incertae sedis</taxon>
        <taxon>Chytridiomycetes</taxon>
        <taxon>Spizellomycetales</taxon>
        <taxon>Spizellomycetaceae</taxon>
        <taxon>Spizellomyces</taxon>
    </lineage>
</organism>
<dbReference type="PRINTS" id="PR00111">
    <property type="entry name" value="ABHYDROLASE"/>
</dbReference>
<dbReference type="GO" id="GO:0016020">
    <property type="term" value="C:membrane"/>
    <property type="evidence" value="ECO:0007669"/>
    <property type="project" value="TreeGrafter"/>
</dbReference>
<dbReference type="Pfam" id="PF00561">
    <property type="entry name" value="Abhydrolase_1"/>
    <property type="match status" value="1"/>
</dbReference>
<dbReference type="AlphaFoldDB" id="A0A0L0HQG3"/>
<accession>A0A0L0HQG3</accession>
<dbReference type="SUPFAM" id="SSF53474">
    <property type="entry name" value="alpha/beta-Hydrolases"/>
    <property type="match status" value="1"/>
</dbReference>
<dbReference type="InterPro" id="IPR000073">
    <property type="entry name" value="AB_hydrolase_1"/>
</dbReference>
<dbReference type="STRING" id="645134.A0A0L0HQG3"/>
<sequence>MSTERTFRTSSNLTLTAKEWGTPGGFPILALHGWLDNANTWDVLIPHLLATHPHLHIIALDLAGHGHSQHRHAECDYLFYKYVEEVVSVADALQWSRFALLGHSMGGGVAVLVASLYPNRITHLISVEALGPFTRRPAEQAANFKAYLQAKPAVESSRKRIYTDLKEAALARATGNPTMPLSVEAAGRLVERGTIYVEEGGEKGYCWSTDQRLRVPWPVHWSDEVIVELLKNITCPVLVIVGTKGVKGMNLEARKRAVKDLEILSIEGGHHLHLDDAGKECAEAVGTWLSKTQGAARSARNAPVKAPIRRYKL</sequence>
<dbReference type="OrthoDB" id="408373at2759"/>
<comment type="similarity">
    <text evidence="1">Belongs to the AB hydrolase superfamily.</text>
</comment>
<dbReference type="OMA" id="PAGTSYH"/>
<feature type="domain" description="AB hydrolase-1" evidence="3">
    <location>
        <begin position="27"/>
        <end position="181"/>
    </location>
</feature>
<dbReference type="Proteomes" id="UP000053201">
    <property type="component" value="Unassembled WGS sequence"/>
</dbReference>
<reference evidence="4 5" key="1">
    <citation type="submission" date="2009-08" db="EMBL/GenBank/DDBJ databases">
        <title>The Genome Sequence of Spizellomyces punctatus strain DAOM BR117.</title>
        <authorList>
            <consortium name="The Broad Institute Genome Sequencing Platform"/>
            <person name="Russ C."/>
            <person name="Cuomo C."/>
            <person name="Shea T."/>
            <person name="Young S.K."/>
            <person name="Zeng Q."/>
            <person name="Koehrsen M."/>
            <person name="Haas B."/>
            <person name="Borodovsky M."/>
            <person name="Guigo R."/>
            <person name="Alvarado L."/>
            <person name="Berlin A."/>
            <person name="Bochicchio J."/>
            <person name="Borenstein D."/>
            <person name="Chapman S."/>
            <person name="Chen Z."/>
            <person name="Engels R."/>
            <person name="Freedman E."/>
            <person name="Gellesch M."/>
            <person name="Goldberg J."/>
            <person name="Griggs A."/>
            <person name="Gujja S."/>
            <person name="Heiman D."/>
            <person name="Hepburn T."/>
            <person name="Howarth C."/>
            <person name="Jen D."/>
            <person name="Larson L."/>
            <person name="Lewis B."/>
            <person name="Mehta T."/>
            <person name="Park D."/>
            <person name="Pearson M."/>
            <person name="Roberts A."/>
            <person name="Saif S."/>
            <person name="Shenoy N."/>
            <person name="Sisk P."/>
            <person name="Stolte C."/>
            <person name="Sykes S."/>
            <person name="Thomson T."/>
            <person name="Walk T."/>
            <person name="White J."/>
            <person name="Yandava C."/>
            <person name="Burger G."/>
            <person name="Gray M.W."/>
            <person name="Holland P.W.H."/>
            <person name="King N."/>
            <person name="Lang F.B.F."/>
            <person name="Roger A.J."/>
            <person name="Ruiz-Trillo I."/>
            <person name="Lander E."/>
            <person name="Nusbaum C."/>
        </authorList>
    </citation>
    <scope>NUCLEOTIDE SEQUENCE [LARGE SCALE GENOMIC DNA]</scope>
    <source>
        <strain evidence="4 5">DAOM BR117</strain>
    </source>
</reference>
<evidence type="ECO:0000256" key="1">
    <source>
        <dbReference type="ARBA" id="ARBA00008645"/>
    </source>
</evidence>
<dbReference type="GeneID" id="27684788"/>
<dbReference type="RefSeq" id="XP_016611665.1">
    <property type="nucleotide sequence ID" value="XM_016749420.1"/>
</dbReference>
<dbReference type="GO" id="GO:0016787">
    <property type="term" value="F:hydrolase activity"/>
    <property type="evidence" value="ECO:0007669"/>
    <property type="project" value="UniProtKB-KW"/>
</dbReference>
<dbReference type="PANTHER" id="PTHR43798">
    <property type="entry name" value="MONOACYLGLYCEROL LIPASE"/>
    <property type="match status" value="1"/>
</dbReference>
<dbReference type="PANTHER" id="PTHR43798:SF14">
    <property type="entry name" value="SERINE HYDROLASE-LIKE PROTEIN DDB_G0286239"/>
    <property type="match status" value="1"/>
</dbReference>
<keyword evidence="5" id="KW-1185">Reference proteome</keyword>
<keyword evidence="2" id="KW-0378">Hydrolase</keyword>
<dbReference type="Gene3D" id="3.40.50.1820">
    <property type="entry name" value="alpha/beta hydrolase"/>
    <property type="match status" value="1"/>
</dbReference>
<dbReference type="EMBL" id="KQ257451">
    <property type="protein sequence ID" value="KND03626.1"/>
    <property type="molecule type" value="Genomic_DNA"/>
</dbReference>
<dbReference type="eggNOG" id="KOG1454">
    <property type="taxonomic scope" value="Eukaryota"/>
</dbReference>
<dbReference type="VEuPathDB" id="FungiDB:SPPG_01102"/>
<protein>
    <recommendedName>
        <fullName evidence="3">AB hydrolase-1 domain-containing protein</fullName>
    </recommendedName>
</protein>
<evidence type="ECO:0000259" key="3">
    <source>
        <dbReference type="Pfam" id="PF00561"/>
    </source>
</evidence>